<keyword evidence="1" id="KW-0175">Coiled coil</keyword>
<proteinExistence type="predicted"/>
<dbReference type="RefSeq" id="WP_157696137.1">
    <property type="nucleotide sequence ID" value="NZ_FCOI02000009.1"/>
</dbReference>
<evidence type="ECO:0000256" key="1">
    <source>
        <dbReference type="SAM" id="Coils"/>
    </source>
</evidence>
<accession>A0A158AX19</accession>
<evidence type="ECO:0000313" key="3">
    <source>
        <dbReference type="Proteomes" id="UP000054624"/>
    </source>
</evidence>
<dbReference type="AlphaFoldDB" id="A0A158AX19"/>
<sequence>MSKHDMQKLLDTLEAARDALEMSVTDIELNEARANIRASIWTVKHCLRAVAAV</sequence>
<organism evidence="2 3">
    <name type="scientific">Caballeronia temeraria</name>
    <dbReference type="NCBI Taxonomy" id="1777137"/>
    <lineage>
        <taxon>Bacteria</taxon>
        <taxon>Pseudomonadati</taxon>
        <taxon>Pseudomonadota</taxon>
        <taxon>Betaproteobacteria</taxon>
        <taxon>Burkholderiales</taxon>
        <taxon>Burkholderiaceae</taxon>
        <taxon>Caballeronia</taxon>
    </lineage>
</organism>
<dbReference type="STRING" id="1777137.AWB76_03258"/>
<feature type="coiled-coil region" evidence="1">
    <location>
        <begin position="3"/>
        <end position="30"/>
    </location>
</feature>
<reference evidence="3" key="1">
    <citation type="submission" date="2016-01" db="EMBL/GenBank/DDBJ databases">
        <authorList>
            <person name="Peeters Charlotte."/>
        </authorList>
    </citation>
    <scope>NUCLEOTIDE SEQUENCE [LARGE SCALE GENOMIC DNA]</scope>
</reference>
<gene>
    <name evidence="2" type="ORF">AWB76_03258</name>
</gene>
<dbReference type="Proteomes" id="UP000054624">
    <property type="component" value="Unassembled WGS sequence"/>
</dbReference>
<evidence type="ECO:0000313" key="2">
    <source>
        <dbReference type="EMBL" id="SAK62508.1"/>
    </source>
</evidence>
<dbReference type="EMBL" id="FCOI02000009">
    <property type="protein sequence ID" value="SAK62508.1"/>
    <property type="molecule type" value="Genomic_DNA"/>
</dbReference>
<protein>
    <submittedName>
        <fullName evidence="2">Uncharacterized protein</fullName>
    </submittedName>
</protein>
<keyword evidence="3" id="KW-1185">Reference proteome</keyword>
<name>A0A158AX19_9BURK</name>